<comment type="similarity">
    <text evidence="2">Belongs to the SLC41A transporter family.</text>
</comment>
<dbReference type="Pfam" id="PF01769">
    <property type="entry name" value="MgtE"/>
    <property type="match status" value="2"/>
</dbReference>
<reference evidence="13 14" key="1">
    <citation type="submission" date="2019-01" db="EMBL/GenBank/DDBJ databases">
        <title>Draft genome sequences of three monokaryotic isolates of the white-rot basidiomycete fungus Dichomitus squalens.</title>
        <authorList>
            <consortium name="DOE Joint Genome Institute"/>
            <person name="Lopez S.C."/>
            <person name="Andreopoulos B."/>
            <person name="Pangilinan J."/>
            <person name="Lipzen A."/>
            <person name="Riley R."/>
            <person name="Ahrendt S."/>
            <person name="Ng V."/>
            <person name="Barry K."/>
            <person name="Daum C."/>
            <person name="Grigoriev I.V."/>
            <person name="Hilden K.S."/>
            <person name="Makela M.R."/>
            <person name="de Vries R.P."/>
        </authorList>
    </citation>
    <scope>NUCLEOTIDE SEQUENCE [LARGE SCALE GENOMIC DNA]</scope>
    <source>
        <strain evidence="13 14">CBS 464.89</strain>
        <strain evidence="12">OM18370.1</strain>
    </source>
</reference>
<feature type="transmembrane region" description="Helical" evidence="10">
    <location>
        <begin position="362"/>
        <end position="384"/>
    </location>
</feature>
<evidence type="ECO:0000256" key="8">
    <source>
        <dbReference type="ARBA" id="ARBA00023136"/>
    </source>
</evidence>
<dbReference type="GO" id="GO:0008324">
    <property type="term" value="F:monoatomic cation transmembrane transporter activity"/>
    <property type="evidence" value="ECO:0007669"/>
    <property type="project" value="InterPro"/>
</dbReference>
<gene>
    <name evidence="13" type="ORF">BD310DRAFT_934235</name>
    <name evidence="12" type="ORF">BD311DRAFT_763342</name>
</gene>
<feature type="compositionally biased region" description="Basic and acidic residues" evidence="9">
    <location>
        <begin position="1"/>
        <end position="10"/>
    </location>
</feature>
<dbReference type="EMBL" id="ML145173">
    <property type="protein sequence ID" value="TBU55211.1"/>
    <property type="molecule type" value="Genomic_DNA"/>
</dbReference>
<evidence type="ECO:0000313" key="12">
    <source>
        <dbReference type="EMBL" id="TBU26086.1"/>
    </source>
</evidence>
<feature type="transmembrane region" description="Helical" evidence="10">
    <location>
        <begin position="187"/>
        <end position="208"/>
    </location>
</feature>
<evidence type="ECO:0000256" key="7">
    <source>
        <dbReference type="ARBA" id="ARBA00023065"/>
    </source>
</evidence>
<evidence type="ECO:0000256" key="5">
    <source>
        <dbReference type="ARBA" id="ARBA00022842"/>
    </source>
</evidence>
<dbReference type="SUPFAM" id="SSF161093">
    <property type="entry name" value="MgtE membrane domain-like"/>
    <property type="match status" value="2"/>
</dbReference>
<feature type="region of interest" description="Disordered" evidence="9">
    <location>
        <begin position="1"/>
        <end position="95"/>
    </location>
</feature>
<feature type="compositionally biased region" description="Basic and acidic residues" evidence="9">
    <location>
        <begin position="17"/>
        <end position="26"/>
    </location>
</feature>
<evidence type="ECO:0000256" key="10">
    <source>
        <dbReference type="SAM" id="Phobius"/>
    </source>
</evidence>
<keyword evidence="14" id="KW-1185">Reference proteome</keyword>
<sequence>MSITSHHSDSRQALLFDADRESRTDDAESSVDTFEMSGLEEIPVTPARRHAFGPTHYGSDGHDSEEESDTEDHGGQALLGSHSRSRGRERIEEHPTDTFSQVKRIVLETAPTLLLTTIGLLFTGEILDSVSHWKAMTRIDELIMIIPVILNLKGNLEMNLSARLGTSANMGDLDVPEKRRSIILGNLTLLQVQATVVSFCAAIVAFAMSKVVPNTPSFEAEPVTGTEDGVVARLIARGVHKAKPHRPAIPPPPSGSAEFIMVASSAMCAACLSSILLGSFMCGLVVLCRRLGLDPDNIAPPVAACLGDLVTLSLLGVISEAHLGILDTPVPLIFVITLAIAAIGWAIVTNRNENVRHLLTEGWTPLFVAMAISSGTGIVLDSFVERYSGFALLAVVIAGLPGGVSAIFVSRLSTALHAATAKASSVMASVTDLQEERHHPKPRLVMLTLIGVSLPVEIFFLGCVVALGWIHLPFLFIVLKVIFFLLAITISLTIAQLTTTFLWKRKLDPDMYALPFQSALTDLIGQSLLVACYEVASLLGVKVALKHKHR</sequence>
<protein>
    <recommendedName>
        <fullName evidence="11">SLC41A/MgtE integral membrane domain-containing protein</fullName>
    </recommendedName>
</protein>
<feature type="domain" description="SLC41A/MgtE integral membrane" evidence="11">
    <location>
        <begin position="146"/>
        <end position="315"/>
    </location>
</feature>
<organism evidence="13 14">
    <name type="scientific">Dichomitus squalens</name>
    <dbReference type="NCBI Taxonomy" id="114155"/>
    <lineage>
        <taxon>Eukaryota</taxon>
        <taxon>Fungi</taxon>
        <taxon>Dikarya</taxon>
        <taxon>Basidiomycota</taxon>
        <taxon>Agaricomycotina</taxon>
        <taxon>Agaricomycetes</taxon>
        <taxon>Polyporales</taxon>
        <taxon>Polyporaceae</taxon>
        <taxon>Dichomitus</taxon>
    </lineage>
</organism>
<keyword evidence="7" id="KW-0406">Ion transport</keyword>
<keyword evidence="5" id="KW-0460">Magnesium</keyword>
<evidence type="ECO:0000256" key="6">
    <source>
        <dbReference type="ARBA" id="ARBA00022989"/>
    </source>
</evidence>
<proteinExistence type="inferred from homology"/>
<evidence type="ECO:0000313" key="13">
    <source>
        <dbReference type="EMBL" id="TBU55211.1"/>
    </source>
</evidence>
<feature type="transmembrane region" description="Helical" evidence="10">
    <location>
        <begin position="330"/>
        <end position="350"/>
    </location>
</feature>
<feature type="transmembrane region" description="Helical" evidence="10">
    <location>
        <begin position="259"/>
        <end position="286"/>
    </location>
</feature>
<feature type="transmembrane region" description="Helical" evidence="10">
    <location>
        <begin position="390"/>
        <end position="409"/>
    </location>
</feature>
<feature type="compositionally biased region" description="Basic and acidic residues" evidence="9">
    <location>
        <begin position="86"/>
        <end position="95"/>
    </location>
</feature>
<dbReference type="InterPro" id="IPR036739">
    <property type="entry name" value="SLC41_membr_dom_sf"/>
</dbReference>
<accession>A0A4Q9NP19</accession>
<dbReference type="PANTHER" id="PTHR16228:SF7">
    <property type="entry name" value="SLC41A_MGTE INTEGRAL MEMBRANE DOMAIN-CONTAINING PROTEIN"/>
    <property type="match status" value="1"/>
</dbReference>
<feature type="domain" description="SLC41A/MgtE integral membrane" evidence="11">
    <location>
        <begin position="396"/>
        <end position="532"/>
    </location>
</feature>
<evidence type="ECO:0000256" key="2">
    <source>
        <dbReference type="ARBA" id="ARBA00009749"/>
    </source>
</evidence>
<feature type="transmembrane region" description="Helical" evidence="10">
    <location>
        <begin position="476"/>
        <end position="503"/>
    </location>
</feature>
<dbReference type="Gene3D" id="1.10.357.20">
    <property type="entry name" value="SLC41 divalent cation transporters, integral membrane domain"/>
    <property type="match status" value="2"/>
</dbReference>
<keyword evidence="4 10" id="KW-0812">Transmembrane</keyword>
<evidence type="ECO:0000259" key="11">
    <source>
        <dbReference type="Pfam" id="PF01769"/>
    </source>
</evidence>
<comment type="subcellular location">
    <subcellularLocation>
        <location evidence="1">Membrane</location>
        <topology evidence="1">Multi-pass membrane protein</topology>
    </subcellularLocation>
</comment>
<dbReference type="PANTHER" id="PTHR16228">
    <property type="entry name" value="DIVALENT CATION TRANSPORTER SOLUTE CARRIER FAMILY 41"/>
    <property type="match status" value="1"/>
</dbReference>
<keyword evidence="6 10" id="KW-1133">Transmembrane helix</keyword>
<evidence type="ECO:0000256" key="9">
    <source>
        <dbReference type="SAM" id="MobiDB-lite"/>
    </source>
</evidence>
<keyword evidence="8 10" id="KW-0472">Membrane</keyword>
<dbReference type="Proteomes" id="UP000292957">
    <property type="component" value="Unassembled WGS sequence"/>
</dbReference>
<dbReference type="GO" id="GO:0005886">
    <property type="term" value="C:plasma membrane"/>
    <property type="evidence" value="ECO:0007669"/>
    <property type="project" value="TreeGrafter"/>
</dbReference>
<name>A0A4Q9NP19_9APHY</name>
<evidence type="ECO:0000256" key="4">
    <source>
        <dbReference type="ARBA" id="ARBA00022692"/>
    </source>
</evidence>
<evidence type="ECO:0000256" key="1">
    <source>
        <dbReference type="ARBA" id="ARBA00004141"/>
    </source>
</evidence>
<feature type="transmembrane region" description="Helical" evidence="10">
    <location>
        <begin position="444"/>
        <end position="470"/>
    </location>
</feature>
<evidence type="ECO:0000313" key="14">
    <source>
        <dbReference type="Proteomes" id="UP000292082"/>
    </source>
</evidence>
<dbReference type="EMBL" id="ML143451">
    <property type="protein sequence ID" value="TBU26086.1"/>
    <property type="molecule type" value="Genomic_DNA"/>
</dbReference>
<dbReference type="OrthoDB" id="666972at2759"/>
<dbReference type="Proteomes" id="UP000292082">
    <property type="component" value="Unassembled WGS sequence"/>
</dbReference>
<dbReference type="AlphaFoldDB" id="A0A4Q9NP19"/>
<evidence type="ECO:0000256" key="3">
    <source>
        <dbReference type="ARBA" id="ARBA00022448"/>
    </source>
</evidence>
<keyword evidence="3" id="KW-0813">Transport</keyword>
<dbReference type="InterPro" id="IPR045349">
    <property type="entry name" value="SLC41A1-3"/>
</dbReference>
<dbReference type="InterPro" id="IPR006667">
    <property type="entry name" value="SLC41_membr_dom"/>
</dbReference>